<feature type="compositionally biased region" description="Pro residues" evidence="2">
    <location>
        <begin position="160"/>
        <end position="169"/>
    </location>
</feature>
<dbReference type="InterPro" id="IPR012677">
    <property type="entry name" value="Nucleotide-bd_a/b_plait_sf"/>
</dbReference>
<sequence length="395" mass="45167">MNTLQRLLRQPLPRPRAQLFCLFLAFCLCSLFLKPPPAKAAVLQSCACCSFACNTSKRNKASIVGFVGLLPPPMSLTSCSTAGGIINRTSCLFSRGIFRLHPRLRVRHLSRDSGSSHLLELSRQRLLLEREGDLEKYLNLPLLPFPAEGEVHSQRKRSKVPPPGGPLPGPLLLYRKAKQLLMRHSGTSNNRRVLMLRDRLSLLIQQQKEILADSQQPPLELLRKLWDITADGPQTVQQQKQQHHKLQQQHYERQNSLLRERRTRPLGSRFLFICGIDLRVTGTDLENIFQTVTEQPVFSRLKRNTEGRHLGFGLMEFGSTLDATRCLLQLNGIKIGNSTIRLGEALGRPKEPKHPLDQQQQQLQNQQMAYHQEMSRTIRQRKKARYIHPYPLPCE</sequence>
<dbReference type="SUPFAM" id="SSF54928">
    <property type="entry name" value="RNA-binding domain, RBD"/>
    <property type="match status" value="1"/>
</dbReference>
<dbReference type="InterPro" id="IPR035979">
    <property type="entry name" value="RBD_domain_sf"/>
</dbReference>
<dbReference type="Pfam" id="PF00076">
    <property type="entry name" value="RRM_1"/>
    <property type="match status" value="1"/>
</dbReference>
<keyword evidence="6" id="KW-1185">Reference proteome</keyword>
<organism evidence="5 6">
    <name type="scientific">Eimeria brunetti</name>
    <dbReference type="NCBI Taxonomy" id="51314"/>
    <lineage>
        <taxon>Eukaryota</taxon>
        <taxon>Sar</taxon>
        <taxon>Alveolata</taxon>
        <taxon>Apicomplexa</taxon>
        <taxon>Conoidasida</taxon>
        <taxon>Coccidia</taxon>
        <taxon>Eucoccidiorida</taxon>
        <taxon>Eimeriorina</taxon>
        <taxon>Eimeriidae</taxon>
        <taxon>Eimeria</taxon>
    </lineage>
</organism>
<dbReference type="VEuPathDB" id="ToxoDB:EBH_0011260"/>
<dbReference type="CDD" id="cd00590">
    <property type="entry name" value="RRM_SF"/>
    <property type="match status" value="1"/>
</dbReference>
<proteinExistence type="predicted"/>
<feature type="chain" id="PRO_5004672204" evidence="3">
    <location>
        <begin position="41"/>
        <end position="395"/>
    </location>
</feature>
<evidence type="ECO:0000259" key="4">
    <source>
        <dbReference type="PROSITE" id="PS50102"/>
    </source>
</evidence>
<feature type="signal peptide" evidence="3">
    <location>
        <begin position="1"/>
        <end position="40"/>
    </location>
</feature>
<feature type="domain" description="RRM" evidence="4">
    <location>
        <begin position="269"/>
        <end position="347"/>
    </location>
</feature>
<dbReference type="Gene3D" id="3.30.70.330">
    <property type="match status" value="1"/>
</dbReference>
<evidence type="ECO:0000256" key="2">
    <source>
        <dbReference type="SAM" id="MobiDB-lite"/>
    </source>
</evidence>
<dbReference type="EMBL" id="HG710323">
    <property type="protein sequence ID" value="CDJ46211.1"/>
    <property type="molecule type" value="Genomic_DNA"/>
</dbReference>
<dbReference type="InterPro" id="IPR000504">
    <property type="entry name" value="RRM_dom"/>
</dbReference>
<dbReference type="AlphaFoldDB" id="U6L7R0"/>
<name>U6L7R0_9EIME</name>
<dbReference type="PROSITE" id="PS50102">
    <property type="entry name" value="RRM"/>
    <property type="match status" value="1"/>
</dbReference>
<dbReference type="Proteomes" id="UP000030750">
    <property type="component" value="Unassembled WGS sequence"/>
</dbReference>
<protein>
    <submittedName>
        <fullName evidence="5">RNA recognition motif-containing protein, putative</fullName>
    </submittedName>
</protein>
<dbReference type="SMART" id="SM00360">
    <property type="entry name" value="RRM"/>
    <property type="match status" value="1"/>
</dbReference>
<evidence type="ECO:0000313" key="5">
    <source>
        <dbReference type="EMBL" id="CDJ46211.1"/>
    </source>
</evidence>
<dbReference type="GO" id="GO:0003723">
    <property type="term" value="F:RNA binding"/>
    <property type="evidence" value="ECO:0007669"/>
    <property type="project" value="UniProtKB-UniRule"/>
</dbReference>
<keyword evidence="3" id="KW-0732">Signal</keyword>
<dbReference type="OrthoDB" id="7763451at2759"/>
<feature type="region of interest" description="Disordered" evidence="2">
    <location>
        <begin position="150"/>
        <end position="169"/>
    </location>
</feature>
<keyword evidence="1" id="KW-0694">RNA-binding</keyword>
<reference evidence="5" key="1">
    <citation type="submission" date="2013-10" db="EMBL/GenBank/DDBJ databases">
        <title>Genomic analysis of the causative agents of coccidiosis in chickens.</title>
        <authorList>
            <person name="Reid A.J."/>
            <person name="Blake D."/>
            <person name="Billington K."/>
            <person name="Browne H."/>
            <person name="Dunn M."/>
            <person name="Hung S."/>
            <person name="Kawahara F."/>
            <person name="Miranda-Saavedra D."/>
            <person name="Mourier T."/>
            <person name="Nagra H."/>
            <person name="Otto T.D."/>
            <person name="Rawlings N."/>
            <person name="Sanchez A."/>
            <person name="Sanders M."/>
            <person name="Subramaniam C."/>
            <person name="Tay Y."/>
            <person name="Dear P."/>
            <person name="Doerig C."/>
            <person name="Gruber A."/>
            <person name="Parkinson J."/>
            <person name="Shirley M."/>
            <person name="Wan K.L."/>
            <person name="Berriman M."/>
            <person name="Tomley F."/>
            <person name="Pain A."/>
        </authorList>
    </citation>
    <scope>NUCLEOTIDE SEQUENCE [LARGE SCALE GENOMIC DNA]</scope>
    <source>
        <strain evidence="5">Houghton</strain>
    </source>
</reference>
<evidence type="ECO:0000313" key="6">
    <source>
        <dbReference type="Proteomes" id="UP000030750"/>
    </source>
</evidence>
<gene>
    <name evidence="5" type="ORF">EBH_0011260</name>
</gene>
<evidence type="ECO:0000256" key="1">
    <source>
        <dbReference type="PROSITE-ProRule" id="PRU00176"/>
    </source>
</evidence>
<reference evidence="5" key="2">
    <citation type="submission" date="2013-10" db="EMBL/GenBank/DDBJ databases">
        <authorList>
            <person name="Aslett M."/>
        </authorList>
    </citation>
    <scope>NUCLEOTIDE SEQUENCE [LARGE SCALE GENOMIC DNA]</scope>
    <source>
        <strain evidence="5">Houghton</strain>
    </source>
</reference>
<accession>U6L7R0</accession>
<evidence type="ECO:0000256" key="3">
    <source>
        <dbReference type="SAM" id="SignalP"/>
    </source>
</evidence>